<dbReference type="EMBL" id="AP024545">
    <property type="protein sequence ID" value="BCT91094.1"/>
    <property type="molecule type" value="Genomic_DNA"/>
</dbReference>
<protein>
    <submittedName>
        <fullName evidence="1">Zinc/iron-chelating domain-containing protein</fullName>
    </submittedName>
</protein>
<accession>A0ABN6FQB7</accession>
<gene>
    <name evidence="1" type="ORF">LYSCAS_01180</name>
</gene>
<dbReference type="Proteomes" id="UP000681317">
    <property type="component" value="Chromosome"/>
</dbReference>
<proteinExistence type="predicted"/>
<dbReference type="RefSeq" id="WP_213435125.1">
    <property type="nucleotide sequence ID" value="NZ_AP024545.1"/>
</dbReference>
<keyword evidence="2" id="KW-1185">Reference proteome</keyword>
<name>A0ABN6FQB7_9GAMM</name>
<evidence type="ECO:0000313" key="2">
    <source>
        <dbReference type="Proteomes" id="UP000681317"/>
    </source>
</evidence>
<dbReference type="InterPro" id="IPR005358">
    <property type="entry name" value="Puta_zinc/iron-chelating_dom"/>
</dbReference>
<reference evidence="1 2" key="1">
    <citation type="submission" date="2021-03" db="EMBL/GenBank/DDBJ databases">
        <title>Complete Genome Sequences of Two Lysobacter Strains Isolated from Sea Water (Lysobacter caseinilyticus) and Soil (Lysobacter helvus) in South Korea.</title>
        <authorList>
            <person name="Watanabe Y."/>
            <person name="Arakawa K."/>
        </authorList>
    </citation>
    <scope>NUCLEOTIDE SEQUENCE [LARGE SCALE GENOMIC DNA]</scope>
    <source>
        <strain evidence="1 2">KVB24</strain>
    </source>
</reference>
<sequence length="113" mass="12656">MSTPHPDTYLDAPDTGVAADCAHCDAVCCRLTVVVQPEDRIPGHLLEERDGLTVMARDEEGWCVALDGARMCCSIYEGRPEVCRRFAMDGPYCRAIRTDYTERRARGIELILH</sequence>
<evidence type="ECO:0000313" key="1">
    <source>
        <dbReference type="EMBL" id="BCT91094.1"/>
    </source>
</evidence>
<organism evidence="1 2">
    <name type="scientific">Noviluteimonas caseinilytica</name>
    <dbReference type="NCBI Taxonomy" id="2675101"/>
    <lineage>
        <taxon>Bacteria</taxon>
        <taxon>Pseudomonadati</taxon>
        <taxon>Pseudomonadota</taxon>
        <taxon>Gammaproteobacteria</taxon>
        <taxon>Lysobacterales</taxon>
        <taxon>Lysobacteraceae</taxon>
        <taxon>Noviluteimonas</taxon>
    </lineage>
</organism>
<dbReference type="Pfam" id="PF03692">
    <property type="entry name" value="CxxCxxCC"/>
    <property type="match status" value="1"/>
</dbReference>